<evidence type="ECO:0000313" key="1">
    <source>
        <dbReference type="EMBL" id="AKB35615.1"/>
    </source>
</evidence>
<organism evidence="1 2">
    <name type="scientific">Methanosarcina siciliae C2J</name>
    <dbReference type="NCBI Taxonomy" id="1434118"/>
    <lineage>
        <taxon>Archaea</taxon>
        <taxon>Methanobacteriati</taxon>
        <taxon>Methanobacteriota</taxon>
        <taxon>Stenosarchaea group</taxon>
        <taxon>Methanomicrobia</taxon>
        <taxon>Methanosarcinales</taxon>
        <taxon>Methanosarcinaceae</taxon>
        <taxon>Methanosarcina</taxon>
    </lineage>
</organism>
<dbReference type="KEGG" id="msj:MSSAC_1025"/>
<dbReference type="EMBL" id="CP009508">
    <property type="protein sequence ID" value="AKB35615.1"/>
    <property type="molecule type" value="Genomic_DNA"/>
</dbReference>
<dbReference type="HOGENOM" id="CLU_2613710_0_0_2"/>
<protein>
    <submittedName>
        <fullName evidence="1">Uncharacterized protein</fullName>
    </submittedName>
</protein>
<dbReference type="STRING" id="1434118.MSSAC_1025"/>
<evidence type="ECO:0000313" key="2">
    <source>
        <dbReference type="Proteomes" id="UP000033123"/>
    </source>
</evidence>
<proteinExistence type="predicted"/>
<gene>
    <name evidence="1" type="ORF">MSSAC_1025</name>
</gene>
<sequence length="78" mass="9273">MTEDLVQVSCTNPNCDQLIWITKKQKRQFFLDYFLRYGRVEFPYCCKACQEEHMKLLSQSSQFEPQAFKDRGVGLVRT</sequence>
<dbReference type="PATRIC" id="fig|1434118.4.peg.1318"/>
<dbReference type="RefSeq" id="WP_048180641.1">
    <property type="nucleotide sequence ID" value="NZ_CP009508.1"/>
</dbReference>
<accession>A0A0E3PMD6</accession>
<dbReference type="Proteomes" id="UP000033123">
    <property type="component" value="Chromosome"/>
</dbReference>
<reference evidence="1 2" key="1">
    <citation type="submission" date="2014-07" db="EMBL/GenBank/DDBJ databases">
        <title>Methanogenic archaea and the global carbon cycle.</title>
        <authorList>
            <person name="Henriksen J.R."/>
            <person name="Luke J."/>
            <person name="Reinhart S."/>
            <person name="Benedict M.N."/>
            <person name="Youngblut N.D."/>
            <person name="Metcalf M.E."/>
            <person name="Whitaker R.J."/>
            <person name="Metcalf W.W."/>
        </authorList>
    </citation>
    <scope>NUCLEOTIDE SEQUENCE [LARGE SCALE GENOMIC DNA]</scope>
    <source>
        <strain evidence="1 2">C2J</strain>
    </source>
</reference>
<dbReference type="AlphaFoldDB" id="A0A0E3PMD6"/>
<name>A0A0E3PMD6_9EURY</name>
<dbReference type="GeneID" id="24870604"/>